<feature type="compositionally biased region" description="Polar residues" evidence="6">
    <location>
        <begin position="413"/>
        <end position="435"/>
    </location>
</feature>
<evidence type="ECO:0000256" key="7">
    <source>
        <dbReference type="SAM" id="Phobius"/>
    </source>
</evidence>
<feature type="compositionally biased region" description="Low complexity" evidence="6">
    <location>
        <begin position="56"/>
        <end position="68"/>
    </location>
</feature>
<dbReference type="eggNOG" id="KOG2365">
    <property type="taxonomic scope" value="Eukaryota"/>
</dbReference>
<comment type="similarity">
    <text evidence="2">Belongs to the autoinducer-2 exporter (AI-2E) (TC 2.A.86) family.</text>
</comment>
<feature type="transmembrane region" description="Helical" evidence="7">
    <location>
        <begin position="542"/>
        <end position="563"/>
    </location>
</feature>
<feature type="transmembrane region" description="Helical" evidence="7">
    <location>
        <begin position="1136"/>
        <end position="1162"/>
    </location>
</feature>
<feature type="transmembrane region" description="Helical" evidence="7">
    <location>
        <begin position="647"/>
        <end position="670"/>
    </location>
</feature>
<feature type="region of interest" description="Disordered" evidence="6">
    <location>
        <begin position="397"/>
        <end position="450"/>
    </location>
</feature>
<evidence type="ECO:0000256" key="1">
    <source>
        <dbReference type="ARBA" id="ARBA00004141"/>
    </source>
</evidence>
<feature type="region of interest" description="Disordered" evidence="6">
    <location>
        <begin position="191"/>
        <end position="213"/>
    </location>
</feature>
<feature type="region of interest" description="Disordered" evidence="6">
    <location>
        <begin position="467"/>
        <end position="528"/>
    </location>
</feature>
<feature type="region of interest" description="Disordered" evidence="6">
    <location>
        <begin position="56"/>
        <end position="102"/>
    </location>
</feature>
<comment type="subcellular location">
    <subcellularLocation>
        <location evidence="1">Membrane</location>
        <topology evidence="1">Multi-pass membrane protein</topology>
    </subcellularLocation>
</comment>
<dbReference type="Proteomes" id="UP000008743">
    <property type="component" value="Unassembled WGS sequence"/>
</dbReference>
<keyword evidence="3 7" id="KW-0812">Transmembrane</keyword>
<dbReference type="GO" id="GO:0016020">
    <property type="term" value="C:membrane"/>
    <property type="evidence" value="ECO:0007669"/>
    <property type="project" value="UniProtKB-SubCell"/>
</dbReference>
<feature type="compositionally biased region" description="Low complexity" evidence="6">
    <location>
        <begin position="819"/>
        <end position="828"/>
    </location>
</feature>
<dbReference type="InParanoid" id="A0A0D2UHD6"/>
<evidence type="ECO:0000256" key="4">
    <source>
        <dbReference type="ARBA" id="ARBA00022989"/>
    </source>
</evidence>
<proteinExistence type="inferred from homology"/>
<evidence type="ECO:0008006" key="10">
    <source>
        <dbReference type="Google" id="ProtNLM"/>
    </source>
</evidence>
<evidence type="ECO:0000256" key="2">
    <source>
        <dbReference type="ARBA" id="ARBA00009773"/>
    </source>
</evidence>
<dbReference type="EMBL" id="KE346367">
    <property type="protein sequence ID" value="KJE94521.1"/>
    <property type="molecule type" value="Genomic_DNA"/>
</dbReference>
<dbReference type="PANTHER" id="PTHR21716">
    <property type="entry name" value="TRANSMEMBRANE PROTEIN"/>
    <property type="match status" value="1"/>
</dbReference>
<sequence length="1228" mass="131948">MAGVPTSPPASTAAPVPVPVPVPPHPGSSLVYHVYYGGGAPGTPAQIVVQHHHPMPSAFSAASSPAVLHHQHHHQQQPPPLAQPVQQQQHPPPPLIPSGVFVSSPAGPQFLHNAAQAVSSPGWYSFAPPSQHSAWASPSAASTSTAGAAAGAAGAAGMHPREQAFYVHSQTLLGDLASRLGGHAASFASNMASHPAAQTDPSQSGADAANSAPLSLGLNPEQSRMLTSALLSLTVNILGGLFVLLMYFNFILLRPYLAPMFWAVLCSLPLRSTRVWLGQEIRRALDTTAQLFQIVTGSGASPVADDTPLIMSYSFTRSLLRMFTVFRSAVRVFHMMLVRLYCDMREYAEAFKVKFLAAWKRTMRRQPPRIPPPPPHPPWSQAYQSDVNNESLGTASKRNSLVLNDGAGPLGSPTRSRGSSFTTTANDFGDTSFQDDLQAPPSPDPQHRSTLFSAHAHSSSLFNAVDRGSASSIPAPQPNHEAEGLEDEEDVVVDDEDGGGGDENDAEQPIPQPPASPPMYMPSSPLRNEFSQEPQASISAKYFRTLFLCCLLYISWELVFEVIGVGTLFLFVALCGMAFICALAIISILLFVYGNSPFHIYEHLVDVDQHFNGWPSRALGKIRDFIIFPYRLVGGSIYHMLRSNAEVIATVLVILALLFGLTVGSLALSYKCFSETRDLADTTYHFLDEKVVHNTKVVALLDDPRLRSAVQTVVNASTTYVESRWTEVFGPDISFQQIASLISETFHKSVNPGPPVNCVSPALTYTIKLRDSFRCRAWEEDECDEYVPRMRRRGRLNHQQATVDDAAAGQDGPPITEPGGSSTSSFSSSGGGGGGGGSASAGTTGCGDHSRDGFVDEGRRPAARMQSSARSRWRGNRGAAAPKPSRVSKFVREHLQGAPTISTLILAVAEGNFASLADKQLYASAWSELSLGFQRFLGNDVDPTTVLQGVSTSASALGSGFARSVLLTLTSSYNIALSVVSFMVNFGVSFVIFLSSLYYLLIAEHDVISALFNKLVMLDQHWKTNVSTRLSTSVTQVFSASLKTAAFHAIFTWLSFSVLGLDLVYISSLLAAFFALVPFVPSYLVSLIGFVQLLFDDYFWTGVFLVGAHLIVSWVVDPEILTEIKHAHPYITGLSILLGLYAFDLPGVVIGPLLVCVVQLIARLIQEQQPRASASATTAPPPSLLSAQSSFGTPRLIHTQPSSPAAAVAAGELFPPELPTATSAQTPH</sequence>
<feature type="compositionally biased region" description="Basic and acidic residues" evidence="6">
    <location>
        <begin position="848"/>
        <end position="860"/>
    </location>
</feature>
<feature type="compositionally biased region" description="Acidic residues" evidence="6">
    <location>
        <begin position="484"/>
        <end position="506"/>
    </location>
</feature>
<evidence type="ECO:0000256" key="3">
    <source>
        <dbReference type="ARBA" id="ARBA00022692"/>
    </source>
</evidence>
<name>A0A0D2UHD6_CAPO3</name>
<organism evidence="8 9">
    <name type="scientific">Capsaspora owczarzaki (strain ATCC 30864)</name>
    <dbReference type="NCBI Taxonomy" id="595528"/>
    <lineage>
        <taxon>Eukaryota</taxon>
        <taxon>Filasterea</taxon>
        <taxon>Capsaspora</taxon>
    </lineage>
</organism>
<dbReference type="Pfam" id="PF01594">
    <property type="entry name" value="AI-2E_transport"/>
    <property type="match status" value="1"/>
</dbReference>
<keyword evidence="9" id="KW-1185">Reference proteome</keyword>
<gene>
    <name evidence="8" type="ORF">CAOG_005155</name>
</gene>
<feature type="transmembrane region" description="Helical" evidence="7">
    <location>
        <begin position="569"/>
        <end position="593"/>
    </location>
</feature>
<protein>
    <recommendedName>
        <fullName evidence="10">Transmembrane protein</fullName>
    </recommendedName>
</protein>
<feature type="transmembrane region" description="Helical" evidence="7">
    <location>
        <begin position="1098"/>
        <end position="1116"/>
    </location>
</feature>
<feature type="transmembrane region" description="Helical" evidence="7">
    <location>
        <begin position="1045"/>
        <end position="1066"/>
    </location>
</feature>
<keyword evidence="4 7" id="KW-1133">Transmembrane helix</keyword>
<feature type="transmembrane region" description="Helical" evidence="7">
    <location>
        <begin position="1072"/>
        <end position="1091"/>
    </location>
</feature>
<feature type="transmembrane region" description="Helical" evidence="7">
    <location>
        <begin position="975"/>
        <end position="1001"/>
    </location>
</feature>
<dbReference type="InterPro" id="IPR002549">
    <property type="entry name" value="AI-2E-like"/>
</dbReference>
<evidence type="ECO:0000256" key="5">
    <source>
        <dbReference type="ARBA" id="ARBA00023136"/>
    </source>
</evidence>
<keyword evidence="5 7" id="KW-0472">Membrane</keyword>
<evidence type="ECO:0000256" key="6">
    <source>
        <dbReference type="SAM" id="MobiDB-lite"/>
    </source>
</evidence>
<evidence type="ECO:0000313" key="8">
    <source>
        <dbReference type="EMBL" id="KJE94521.1"/>
    </source>
</evidence>
<feature type="compositionally biased region" description="Gly residues" evidence="6">
    <location>
        <begin position="829"/>
        <end position="839"/>
    </location>
</feature>
<feature type="compositionally biased region" description="Pro residues" evidence="6">
    <location>
        <begin position="510"/>
        <end position="520"/>
    </location>
</feature>
<dbReference type="AlphaFoldDB" id="A0A0D2UHD6"/>
<dbReference type="PANTHER" id="PTHR21716:SF4">
    <property type="entry name" value="TRANSMEMBRANE PROTEIN 245"/>
    <property type="match status" value="1"/>
</dbReference>
<accession>A0A0D2UHD6</accession>
<evidence type="ECO:0000313" key="9">
    <source>
        <dbReference type="Proteomes" id="UP000008743"/>
    </source>
</evidence>
<dbReference type="OrthoDB" id="5970161at2759"/>
<feature type="region of interest" description="Disordered" evidence="6">
    <location>
        <begin position="796"/>
        <end position="886"/>
    </location>
</feature>
<dbReference type="RefSeq" id="XP_004346840.2">
    <property type="nucleotide sequence ID" value="XM_004346790.2"/>
</dbReference>
<reference evidence="9" key="1">
    <citation type="submission" date="2011-02" db="EMBL/GenBank/DDBJ databases">
        <title>The Genome Sequence of Capsaspora owczarzaki ATCC 30864.</title>
        <authorList>
            <person name="Russ C."/>
            <person name="Cuomo C."/>
            <person name="Burger G."/>
            <person name="Gray M.W."/>
            <person name="Holland P.W.H."/>
            <person name="King N."/>
            <person name="Lang F.B.F."/>
            <person name="Roger A.J."/>
            <person name="Ruiz-Trillo I."/>
            <person name="Young S.K."/>
            <person name="Zeng Q."/>
            <person name="Gargeya S."/>
            <person name="Alvarado L."/>
            <person name="Berlin A."/>
            <person name="Chapman S.B."/>
            <person name="Chen Z."/>
            <person name="Freedman E."/>
            <person name="Gellesch M."/>
            <person name="Goldberg J."/>
            <person name="Griggs A."/>
            <person name="Gujja S."/>
            <person name="Heilman E."/>
            <person name="Heiman D."/>
            <person name="Howarth C."/>
            <person name="Mehta T."/>
            <person name="Neiman D."/>
            <person name="Pearson M."/>
            <person name="Roberts A."/>
            <person name="Saif S."/>
            <person name="Shea T."/>
            <person name="Shenoy N."/>
            <person name="Sisk P."/>
            <person name="Stolte C."/>
            <person name="Sykes S."/>
            <person name="White J."/>
            <person name="Yandava C."/>
            <person name="Haas B."/>
            <person name="Nusbaum C."/>
            <person name="Birren B."/>
        </authorList>
    </citation>
    <scope>NUCLEOTIDE SEQUENCE</scope>
    <source>
        <strain evidence="9">ATCC 30864</strain>
    </source>
</reference>
<feature type="transmembrane region" description="Helical" evidence="7">
    <location>
        <begin position="229"/>
        <end position="250"/>
    </location>
</feature>